<protein>
    <submittedName>
        <fullName evidence="2">Peptidase C45</fullName>
    </submittedName>
</protein>
<name>A0ABQ4MN15_9BACL</name>
<accession>A0ABQ4MN15</accession>
<dbReference type="PANTHER" id="PTHR34180">
    <property type="entry name" value="PEPTIDASE C45"/>
    <property type="match status" value="1"/>
</dbReference>
<dbReference type="Pfam" id="PF03417">
    <property type="entry name" value="AAT"/>
    <property type="match status" value="1"/>
</dbReference>
<dbReference type="InterPro" id="IPR047794">
    <property type="entry name" value="C45_proenzyme-like"/>
</dbReference>
<dbReference type="InterPro" id="IPR005079">
    <property type="entry name" value="Peptidase_C45_hydrolase"/>
</dbReference>
<dbReference type="Proteomes" id="UP000681290">
    <property type="component" value="Unassembled WGS sequence"/>
</dbReference>
<keyword evidence="3" id="KW-1185">Reference proteome</keyword>
<organism evidence="2 3">
    <name type="scientific">Paenibacillus woosongensis</name>
    <dbReference type="NCBI Taxonomy" id="307580"/>
    <lineage>
        <taxon>Bacteria</taxon>
        <taxon>Bacillati</taxon>
        <taxon>Bacillota</taxon>
        <taxon>Bacilli</taxon>
        <taxon>Bacillales</taxon>
        <taxon>Paenibacillaceae</taxon>
        <taxon>Paenibacillus</taxon>
    </lineage>
</organism>
<evidence type="ECO:0000259" key="1">
    <source>
        <dbReference type="Pfam" id="PF03417"/>
    </source>
</evidence>
<feature type="domain" description="Peptidase C45 hydrolase" evidence="1">
    <location>
        <begin position="112"/>
        <end position="332"/>
    </location>
</feature>
<reference evidence="2 3" key="1">
    <citation type="submission" date="2021-03" db="EMBL/GenBank/DDBJ databases">
        <title>Antimicrobial resistance genes in bacteria isolated from Japanese honey, and their potential for conferring macrolide and lincosamide resistance in the American foulbrood pathogen Paenibacillus larvae.</title>
        <authorList>
            <person name="Okamoto M."/>
            <person name="Kumagai M."/>
            <person name="Kanamori H."/>
            <person name="Takamatsu D."/>
        </authorList>
    </citation>
    <scope>NUCLEOTIDE SEQUENCE [LARGE SCALE GENOMIC DNA]</scope>
    <source>
        <strain evidence="2 3">J15TS10</strain>
    </source>
</reference>
<dbReference type="EMBL" id="BOSM01000001">
    <property type="protein sequence ID" value="GIP57057.1"/>
    <property type="molecule type" value="Genomic_DNA"/>
</dbReference>
<evidence type="ECO:0000313" key="3">
    <source>
        <dbReference type="Proteomes" id="UP000681290"/>
    </source>
</evidence>
<gene>
    <name evidence="2" type="ORF">J15TS10_08710</name>
</gene>
<dbReference type="Gene3D" id="1.10.10.2120">
    <property type="match status" value="1"/>
</dbReference>
<comment type="caution">
    <text evidence="2">The sequence shown here is derived from an EMBL/GenBank/DDBJ whole genome shotgun (WGS) entry which is preliminary data.</text>
</comment>
<proteinExistence type="predicted"/>
<sequence length="350" mass="39280">MNSLLKHMVVSGQPLQRGAQYGEEFRREIRDFLGDNIARINSVRRQPLTLNEALSMTDSYIPHIEACTPELAEEIKGMAQGAGISYREGMLLQLRREIIAAGLECTAFACFNQEGRAVIAQNIDLAGQLTDLGIILEVRTPENAPDLLMYTHVGLIGYLGINSYGLGVGLNMVLSSGWRAGVPPYLLIRHLLQQRTLDRCLLEIGRIRRASSRNLLMTDGIRLVNVEMTVDKARLIENDLLVHTNHYLHKDFINCDLVKPGTSTYPRLERTHERLRHYSGRPSVKQMEELLGYHDNGAGSLCVHQDGDPRKVATVASVIMEPSEGRLRACKGYPCTEPFHDYRLERSCMA</sequence>
<dbReference type="InterPro" id="IPR047801">
    <property type="entry name" value="Peptidase_C45"/>
</dbReference>
<dbReference type="Gene3D" id="3.60.60.10">
    <property type="entry name" value="Penicillin V Acylase, Chain A"/>
    <property type="match status" value="1"/>
</dbReference>
<dbReference type="NCBIfam" id="NF040521">
    <property type="entry name" value="C45_proenzyme"/>
    <property type="match status" value="1"/>
</dbReference>
<dbReference type="PANTHER" id="PTHR34180:SF1">
    <property type="entry name" value="BETA-ALANYL-DOPAMINE_CARCININE HYDROLASE"/>
    <property type="match status" value="1"/>
</dbReference>
<evidence type="ECO:0000313" key="2">
    <source>
        <dbReference type="EMBL" id="GIP57057.1"/>
    </source>
</evidence>